<evidence type="ECO:0008006" key="4">
    <source>
        <dbReference type="Google" id="ProtNLM"/>
    </source>
</evidence>
<feature type="region of interest" description="Disordered" evidence="1">
    <location>
        <begin position="1"/>
        <end position="26"/>
    </location>
</feature>
<reference evidence="3" key="1">
    <citation type="journal article" date="2016" name="Nat. Commun.">
        <title>Genome analysis of three Pneumocystis species reveals adaptation mechanisms to life exclusively in mammalian hosts.</title>
        <authorList>
            <person name="Ma L."/>
            <person name="Chen Z."/>
            <person name="Huang D.W."/>
            <person name="Kutty G."/>
            <person name="Ishihara M."/>
            <person name="Wang H."/>
            <person name="Abouelleil A."/>
            <person name="Bishop L."/>
            <person name="Davey E."/>
            <person name="Deng R."/>
            <person name="Deng X."/>
            <person name="Fan L."/>
            <person name="Fantoni G."/>
            <person name="Fitzgerald M."/>
            <person name="Gogineni E."/>
            <person name="Goldberg J.M."/>
            <person name="Handley G."/>
            <person name="Hu X."/>
            <person name="Huber C."/>
            <person name="Jiao X."/>
            <person name="Jones K."/>
            <person name="Levin J.Z."/>
            <person name="Liu Y."/>
            <person name="Macdonald P."/>
            <person name="Melnikov A."/>
            <person name="Raley C."/>
            <person name="Sassi M."/>
            <person name="Sherman B.T."/>
            <person name="Song X."/>
            <person name="Sykes S."/>
            <person name="Tran B."/>
            <person name="Walsh L."/>
            <person name="Xia Y."/>
            <person name="Yang J."/>
            <person name="Young S."/>
            <person name="Zeng Q."/>
            <person name="Zheng X."/>
            <person name="Stephens R."/>
            <person name="Nusbaum C."/>
            <person name="Birren B.W."/>
            <person name="Azadi P."/>
            <person name="Lempicki R.A."/>
            <person name="Cuomo C.A."/>
            <person name="Kovacs J.A."/>
        </authorList>
    </citation>
    <scope>NUCLEOTIDE SEQUENCE [LARGE SCALE GENOMIC DNA]</scope>
    <source>
        <strain evidence="3">B80</strain>
    </source>
</reference>
<dbReference type="PANTHER" id="PTHR32428:SF2">
    <property type="entry name" value="TARGET OF RAPAMYCIN COMPLEX 2 SUBUNIT BIT61-RELATED"/>
    <property type="match status" value="1"/>
</dbReference>
<keyword evidence="3" id="KW-1185">Reference proteome</keyword>
<dbReference type="GeneID" id="28938192"/>
<dbReference type="OrthoDB" id="2290221at2759"/>
<name>A0A0W4ZB26_PNEC8</name>
<organism evidence="2 3">
    <name type="scientific">Pneumocystis carinii (strain B80)</name>
    <name type="common">Rat pneumocystis pneumonia agent</name>
    <name type="synonym">Pneumocystis carinii f. sp. carinii</name>
    <dbReference type="NCBI Taxonomy" id="1408658"/>
    <lineage>
        <taxon>Eukaryota</taxon>
        <taxon>Fungi</taxon>
        <taxon>Dikarya</taxon>
        <taxon>Ascomycota</taxon>
        <taxon>Taphrinomycotina</taxon>
        <taxon>Pneumocystomycetes</taxon>
        <taxon>Pneumocystaceae</taxon>
        <taxon>Pneumocystis</taxon>
    </lineage>
</organism>
<dbReference type="RefSeq" id="XP_018224242.1">
    <property type="nucleotide sequence ID" value="XM_018371989.1"/>
</dbReference>
<comment type="caution">
    <text evidence="2">The sequence shown here is derived from an EMBL/GenBank/DDBJ whole genome shotgun (WGS) entry which is preliminary data.</text>
</comment>
<feature type="compositionally biased region" description="Low complexity" evidence="1">
    <location>
        <begin position="13"/>
        <end position="26"/>
    </location>
</feature>
<feature type="region of interest" description="Disordered" evidence="1">
    <location>
        <begin position="126"/>
        <end position="147"/>
    </location>
</feature>
<accession>A0A0W4ZB26</accession>
<evidence type="ECO:0000313" key="3">
    <source>
        <dbReference type="Proteomes" id="UP000054454"/>
    </source>
</evidence>
<proteinExistence type="predicted"/>
<dbReference type="AlphaFoldDB" id="A0A0W4ZB26"/>
<protein>
    <recommendedName>
        <fullName evidence="4">HbrB-like protein</fullName>
    </recommendedName>
</protein>
<dbReference type="PANTHER" id="PTHR32428">
    <property type="entry name" value="TARGET OF RAPAMYCIN COMPLEX 2 SUBUNIT BIT61-RELATED"/>
    <property type="match status" value="1"/>
</dbReference>
<dbReference type="GO" id="GO:0031932">
    <property type="term" value="C:TORC2 complex"/>
    <property type="evidence" value="ECO:0007669"/>
    <property type="project" value="TreeGrafter"/>
</dbReference>
<dbReference type="VEuPathDB" id="FungiDB:T552_03487"/>
<dbReference type="Pfam" id="PF08539">
    <property type="entry name" value="HbrB"/>
    <property type="match status" value="1"/>
</dbReference>
<feature type="region of interest" description="Disordered" evidence="1">
    <location>
        <begin position="44"/>
        <end position="65"/>
    </location>
</feature>
<gene>
    <name evidence="2" type="ORF">T552_03487</name>
</gene>
<dbReference type="EMBL" id="LFVZ01000017">
    <property type="protein sequence ID" value="KTW25627.1"/>
    <property type="molecule type" value="Genomic_DNA"/>
</dbReference>
<evidence type="ECO:0000313" key="2">
    <source>
        <dbReference type="EMBL" id="KTW25627.1"/>
    </source>
</evidence>
<evidence type="ECO:0000256" key="1">
    <source>
        <dbReference type="SAM" id="MobiDB-lite"/>
    </source>
</evidence>
<sequence length="428" mass="48657">MKALDFSQDKETSSALSSSSTSTVSGSSMTKQAFHISLTNKKMVNMSDTGEKRCRQRSLSSSSLIIKNESKESNYKKEETSKSKILNLPSSINVITGTFAPILPSILSESGPSNVHFLQSSSEINTGKDQSFKSTKKEESHNTGSNYTSPKSNFSYAQLYSLGNTISSSVSNIFHPLQKSFSSFDIKHITSKENIDNHFVNDAWSLVRTKILSLFKKEGLTVPVEYLNKLVKLHIEKRCNEKRLDLFVNELHEFIEEGIKVFDVNLSSFSDEKLIPRLIELWSFFFTAIIPHVEAVFLPLQTEFDDLEWSAYTNVKDSLENKTDLDVKYIMLIKFRDNIVLPIYQRLELIFTKNPSNLDLIQDFADIAPKLLQSILILASVHSSDEQQKKMDNLVKILSHWFKSEKINRNCQGFVFIKEDSESITNIL</sequence>
<dbReference type="InterPro" id="IPR013745">
    <property type="entry name" value="Bit61/PRR5"/>
</dbReference>
<dbReference type="Proteomes" id="UP000054454">
    <property type="component" value="Unassembled WGS sequence"/>
</dbReference>
<dbReference type="GO" id="GO:0038203">
    <property type="term" value="P:TORC2 signaling"/>
    <property type="evidence" value="ECO:0007669"/>
    <property type="project" value="TreeGrafter"/>
</dbReference>